<evidence type="ECO:0000313" key="3">
    <source>
        <dbReference type="EMBL" id="ADD95922.1"/>
    </source>
</evidence>
<dbReference type="InterPro" id="IPR025403">
    <property type="entry name" value="TgpA-like_C"/>
</dbReference>
<evidence type="ECO:0000259" key="2">
    <source>
        <dbReference type="Pfam" id="PF13559"/>
    </source>
</evidence>
<accession>D6PJM1</accession>
<keyword evidence="1" id="KW-0472">Membrane</keyword>
<dbReference type="Pfam" id="PF13559">
    <property type="entry name" value="DUF4129"/>
    <property type="match status" value="1"/>
</dbReference>
<proteinExistence type="predicted"/>
<feature type="transmembrane region" description="Helical" evidence="1">
    <location>
        <begin position="1725"/>
        <end position="1744"/>
    </location>
</feature>
<keyword evidence="1" id="KW-0812">Transmembrane</keyword>
<dbReference type="EMBL" id="GU943111">
    <property type="protein sequence ID" value="ADD95922.1"/>
    <property type="molecule type" value="Genomic_DNA"/>
</dbReference>
<keyword evidence="1" id="KW-1133">Transmembrane helix</keyword>
<sequence length="1864" mass="199367">MFGTITTDANGSFSMNGTMTSPANPGYASIVLEHIQSGYVSHAGIDLGVFINMTDDSNITHSEPGPADQPVLGAGATTVLKGQLLFENNETSGADQIGPLTVWLDFVSSEDGATNLSGTVGPSGVWEINVTLDELETKTNISATLGFSGWQDASQSVGGPQFHLRPSTHSITLDIRDAPNLTAVIEGPGVNKSILQVDNFVYINGTALSFGASPSALSGNLSFGMRELDGGGTFVELFNQSINGAFSITHKLDINDTTVKAGGIELSLVFHPDSLNATDSQNTSGSPWWLEGLLFLELQAQPQLRGNEVAIIVQVTDHLGGQLDLNLTGNFTFDFNGTLVNTTSDPGSSTLSPTFSTNANLFAGDYPFDMAFDGNRYFQVAGNNSLLRIKGTVDITVSVIDDWTYRGNTTWLIGDITDAVHNTAVLDNESMIIVTLLTENGPIDLGSGMLNNSTGAYNITITAPMNLPSGVYDIEVMTDFDSPAQIGGAYFQWVDNAVPPALPQIPSTTWGIESDVVLSSPVGAPPEIIAVMNSNVDIGVRVGDIADDSNVSGAQVNYILDYGGANISIGSATTGADGNASLQWTVTGVDPGKYLLRMEVLDDLTSPKTSGATRHRGNFTDTNITVQVPSNIRVDSIPSTITAGLNFQVIGQVEDGDNSSRNLTSSVALEMFWLDNPDEKLVNGVYTAVNGSFNYSVPTDVLSNGTLRGDRTFIISVVEGSSPFYLTDTSNHSILVQGVTVFESIQPLNPIIVNRGEDVNMTLQMVESSNIFQPLENYTIDVQFDDTWLTSNTTDAQGRTSFSHNVPFDQPLGLITISFYYNGSFDLLPHQRNISTVTIRSLTILVVDPIVANPIAGEAFTITGSIESDNGSGLQLRDGSPLTASILFMIDDEPTGFTLSNGQVQANGTWSATIALGSSFSAGTHVAEAQYIPSVNYYLGSSANQSFDSRGFTTLTFVKPTLDGVNQPSLNDRTDRGDDVNARLLLIDNTGAPVVGVQVTVMINETLVSVTGTSDASGIIDVNLTTPADLAVGFHNLDAEFTGTPGTTGLIGDTARVMFVVLAQTEMNITESSATITSGEVLYVNGTLLDDLGNSLQINGNDSIAVVYLLVDGVPVSSVQSNAGDGMFMFAWTSPENIAAGSHNIQVSFTGGRDWVNPIGEGDSANPEFYHPSSDSVNFTVAVPTKILLLTPGGQVDREDTLNVQGRLLDIVDNPLEGQIIEIWLGGVFLTNVTTSADGSFTAVHPVPADAELGPVLLETRFTGSTGYLPSSNNGTWNIYSKIFVQVNIEDPLAVEQMTTVDGFVGDNQLTPLANMVVLVSIEGISIGNATTDENGNFSFDWQVPNIFTDGTHTVVADVPAQGWYRAGQGNTTFFLAHRTGITVDIVDNDATRDDFWEISGTLYDLDTALNDGLPGETIYIFLNGAQVGYATTSISGEFTASIRADSSYDRGTHTMTFAFDGSTGHLPVQSNQTVVVWADVTVHIDTFTRTVVRGDSVDDRIEMTGRVTEIGGQGVMIDGATLVLGEGVNCGTSGVESRCINVESITWNGGTYKIVATAPSWMTPGTVSLNLQTPENSSLYLRSGNSWTDYISVTIDLKDPLNAVDIEPIVEDEQEVVMGEIELIALDTDEGVEGIAISIYLDDSNGTRLDEVVVVTDSDGIAKFEFNAEPPYGDYQEYGEISLRMSISSNGIISEGSLTEFNTAYNSGITPSYSYADDDGGVPWWMYLVAVLLIGAGAAFVIMRRRSAEASKEIADIFSYTAELLAAGDSMREAIFQCYESLVHILMGRGFLRRDFETVREFEMAIRAALPQLSDESLNALDSIFEEARYSRHEMSEAHKANAQEALTRVVNEVNQFSDIPNR</sequence>
<evidence type="ECO:0000256" key="1">
    <source>
        <dbReference type="SAM" id="Phobius"/>
    </source>
</evidence>
<feature type="domain" description="Protein-glutamine gamma-glutamyltransferase-like C-terminal" evidence="2">
    <location>
        <begin position="1779"/>
        <end position="1848"/>
    </location>
</feature>
<organism evidence="3">
    <name type="scientific">uncultured organism MedDCM-OCT-S04-C1</name>
    <dbReference type="NCBI Taxonomy" id="743604"/>
    <lineage>
        <taxon>unclassified sequences</taxon>
        <taxon>environmental samples</taxon>
    </lineage>
</organism>
<reference evidence="3" key="1">
    <citation type="journal article" date="2010" name="ISME J.">
        <title>Metagenome of the Mediterranean deep chlorophyll maximum studied by direct and fosmid library 454 pyrosequencing.</title>
        <authorList>
            <person name="Ghai R."/>
            <person name="Martin-Cuadrado A.B."/>
            <person name="Molto A.G."/>
            <person name="Heredia I.G."/>
            <person name="Cabrera R."/>
            <person name="Martin J."/>
            <person name="Verdu M."/>
            <person name="Deschamps P."/>
            <person name="Moreira D."/>
            <person name="Lopez-Garcia P."/>
            <person name="Mira A."/>
            <person name="Rodriguez-Valera F."/>
        </authorList>
    </citation>
    <scope>NUCLEOTIDE SEQUENCE</scope>
</reference>
<protein>
    <submittedName>
        <fullName evidence="3">Putative transglutaminase-like superfamily protein</fullName>
    </submittedName>
</protein>
<name>D6PJM1_9ZZZZ</name>